<name>A0A2S9YMF0_9BACT</name>
<evidence type="ECO:0000313" key="2">
    <source>
        <dbReference type="Proteomes" id="UP000238823"/>
    </source>
</evidence>
<evidence type="ECO:0000313" key="1">
    <source>
        <dbReference type="EMBL" id="PRQ06274.1"/>
    </source>
</evidence>
<sequence length="45" mass="4890">MTGRLVGGMLGIHDERRAAGVESVQPEGGWFGFIFGLFMFSIDLS</sequence>
<comment type="caution">
    <text evidence="1">The sequence shown here is derived from an EMBL/GenBank/DDBJ whole genome shotgun (WGS) entry which is preliminary data.</text>
</comment>
<protein>
    <submittedName>
        <fullName evidence="1">Uncharacterized protein</fullName>
    </submittedName>
</protein>
<dbReference type="AlphaFoldDB" id="A0A2S9YMF0"/>
<organism evidence="1 2">
    <name type="scientific">Enhygromyxa salina</name>
    <dbReference type="NCBI Taxonomy" id="215803"/>
    <lineage>
        <taxon>Bacteria</taxon>
        <taxon>Pseudomonadati</taxon>
        <taxon>Myxococcota</taxon>
        <taxon>Polyangia</taxon>
        <taxon>Nannocystales</taxon>
        <taxon>Nannocystaceae</taxon>
        <taxon>Enhygromyxa</taxon>
    </lineage>
</organism>
<gene>
    <name evidence="1" type="ORF">ENSA7_40510</name>
</gene>
<dbReference type="EMBL" id="PVNL01000078">
    <property type="protein sequence ID" value="PRQ06274.1"/>
    <property type="molecule type" value="Genomic_DNA"/>
</dbReference>
<proteinExistence type="predicted"/>
<reference evidence="1 2" key="1">
    <citation type="submission" date="2018-03" db="EMBL/GenBank/DDBJ databases">
        <title>Draft Genome Sequences of the Obligatory Marine Myxobacteria Enhygromyxa salina SWB007.</title>
        <authorList>
            <person name="Poehlein A."/>
            <person name="Moghaddam J.A."/>
            <person name="Harms H."/>
            <person name="Alanjari M."/>
            <person name="Koenig G.M."/>
            <person name="Daniel R."/>
            <person name="Schaeberle T.F."/>
        </authorList>
    </citation>
    <scope>NUCLEOTIDE SEQUENCE [LARGE SCALE GENOMIC DNA]</scope>
    <source>
        <strain evidence="1 2">SWB007</strain>
    </source>
</reference>
<accession>A0A2S9YMF0</accession>
<dbReference type="Proteomes" id="UP000238823">
    <property type="component" value="Unassembled WGS sequence"/>
</dbReference>